<name>A0A077ZRG2_STYLE</name>
<protein>
    <recommendedName>
        <fullName evidence="1">AAR2 N-terminal domain-containing protein</fullName>
    </recommendedName>
</protein>
<feature type="domain" description="AAR2 N-terminal" evidence="1">
    <location>
        <begin position="16"/>
        <end position="49"/>
    </location>
</feature>
<dbReference type="AlphaFoldDB" id="A0A077ZRG2"/>
<organism evidence="2 3">
    <name type="scientific">Stylonychia lemnae</name>
    <name type="common">Ciliate</name>
    <dbReference type="NCBI Taxonomy" id="5949"/>
    <lineage>
        <taxon>Eukaryota</taxon>
        <taxon>Sar</taxon>
        <taxon>Alveolata</taxon>
        <taxon>Ciliophora</taxon>
        <taxon>Intramacronucleata</taxon>
        <taxon>Spirotrichea</taxon>
        <taxon>Stichotrichia</taxon>
        <taxon>Sporadotrichida</taxon>
        <taxon>Oxytrichidae</taxon>
        <taxon>Stylonychinae</taxon>
        <taxon>Stylonychia</taxon>
    </lineage>
</organism>
<reference evidence="2 3" key="1">
    <citation type="submission" date="2014-06" db="EMBL/GenBank/DDBJ databases">
        <authorList>
            <person name="Swart Estienne"/>
        </authorList>
    </citation>
    <scope>NUCLEOTIDE SEQUENCE [LARGE SCALE GENOMIC DNA]</scope>
    <source>
        <strain evidence="2 3">130c</strain>
    </source>
</reference>
<dbReference type="InterPro" id="IPR033647">
    <property type="entry name" value="Aar2_N"/>
</dbReference>
<dbReference type="Pfam" id="PF20981">
    <property type="entry name" value="AAR2_1st"/>
    <property type="match status" value="1"/>
</dbReference>
<dbReference type="Proteomes" id="UP000039865">
    <property type="component" value="Unassembled WGS sequence"/>
</dbReference>
<accession>A0A077ZRG2</accession>
<evidence type="ECO:0000259" key="1">
    <source>
        <dbReference type="Pfam" id="PF20981"/>
    </source>
</evidence>
<evidence type="ECO:0000313" key="2">
    <source>
        <dbReference type="EMBL" id="CDW72482.1"/>
    </source>
</evidence>
<dbReference type="InParanoid" id="A0A077ZRG2"/>
<keyword evidence="3" id="KW-1185">Reference proteome</keyword>
<proteinExistence type="predicted"/>
<gene>
    <name evidence="2" type="primary">Contig4674.g4989</name>
    <name evidence="2" type="ORF">STYLEM_1442</name>
</gene>
<dbReference type="EMBL" id="CCKQ01001375">
    <property type="protein sequence ID" value="CDW72482.1"/>
    <property type="molecule type" value="Genomic_DNA"/>
</dbReference>
<sequence length="176" mass="20882">MEQDQEQINMLAKQYGFLFLQDCPKAMQIGIDIQYWQIRSTFKGVKVISSRQPDNQDVVMRKWNDHEFQILDQQVDQVIQQQQEKEENKDDELNTNEDYDDIDQTIEKLENMPQNQGKELINQVRCFLLNMDFYLFSSSKKVYPSSINIKTDKKFDDINNDDLPFVSDESEGFISF</sequence>
<evidence type="ECO:0000313" key="3">
    <source>
        <dbReference type="Proteomes" id="UP000039865"/>
    </source>
</evidence>